<dbReference type="EMBL" id="MSCN01000001">
    <property type="protein sequence ID" value="PQJ81051.1"/>
    <property type="molecule type" value="Genomic_DNA"/>
</dbReference>
<reference evidence="3 4" key="1">
    <citation type="submission" date="2016-12" db="EMBL/GenBank/DDBJ databases">
        <title>Trade-off between light-utilization and light-protection in marine flavobacteria.</title>
        <authorList>
            <person name="Kumagai Y."/>
            <person name="Yoshizawa S."/>
            <person name="Kogure K."/>
            <person name="Iwasaki W."/>
        </authorList>
    </citation>
    <scope>NUCLEOTIDE SEQUENCE [LARGE SCALE GENOMIC DNA]</scope>
    <source>
        <strain evidence="3 4">NBRC 108759</strain>
    </source>
</reference>
<dbReference type="Gene3D" id="2.60.40.1180">
    <property type="entry name" value="Golgi alpha-mannosidase II"/>
    <property type="match status" value="1"/>
</dbReference>
<proteinExistence type="predicted"/>
<dbReference type="Gene3D" id="3.20.20.80">
    <property type="entry name" value="Glycosidases"/>
    <property type="match status" value="1"/>
</dbReference>
<evidence type="ECO:0000313" key="3">
    <source>
        <dbReference type="EMBL" id="PQJ81051.1"/>
    </source>
</evidence>
<dbReference type="InterPro" id="IPR013780">
    <property type="entry name" value="Glyco_hydro_b"/>
</dbReference>
<evidence type="ECO:0000259" key="2">
    <source>
        <dbReference type="Pfam" id="PF18206"/>
    </source>
</evidence>
<dbReference type="SUPFAM" id="SSF51445">
    <property type="entry name" value="(Trans)glycosidases"/>
    <property type="match status" value="1"/>
</dbReference>
<feature type="domain" description="Porphyranase beta-sandwich" evidence="2">
    <location>
        <begin position="395"/>
        <end position="498"/>
    </location>
</feature>
<protein>
    <submittedName>
        <fullName evidence="3">Beta-agarase</fullName>
    </submittedName>
</protein>
<gene>
    <name evidence="3" type="ORF">BTO18_16395</name>
</gene>
<dbReference type="Pfam" id="PF18040">
    <property type="entry name" value="BPA_C"/>
    <property type="match status" value="1"/>
</dbReference>
<evidence type="ECO:0000259" key="1">
    <source>
        <dbReference type="Pfam" id="PF18040"/>
    </source>
</evidence>
<dbReference type="Proteomes" id="UP000238882">
    <property type="component" value="Unassembled WGS sequence"/>
</dbReference>
<accession>A0A2S7WUP4</accession>
<dbReference type="AlphaFoldDB" id="A0A2S7WUP4"/>
<organism evidence="3 4">
    <name type="scientific">Polaribacter porphyrae</name>
    <dbReference type="NCBI Taxonomy" id="1137780"/>
    <lineage>
        <taxon>Bacteria</taxon>
        <taxon>Pseudomonadati</taxon>
        <taxon>Bacteroidota</taxon>
        <taxon>Flavobacteriia</taxon>
        <taxon>Flavobacteriales</taxon>
        <taxon>Flavobacteriaceae</taxon>
    </lineage>
</organism>
<dbReference type="Gene3D" id="2.60.120.1200">
    <property type="match status" value="1"/>
</dbReference>
<comment type="caution">
    <text evidence="3">The sequence shown here is derived from an EMBL/GenBank/DDBJ whole genome shotgun (WGS) entry which is preliminary data.</text>
</comment>
<name>A0A2S7WUP4_9FLAO</name>
<dbReference type="Pfam" id="PF18206">
    <property type="entry name" value="Porphyrn_cat_1"/>
    <property type="match status" value="1"/>
</dbReference>
<dbReference type="InterPro" id="IPR017853">
    <property type="entry name" value="GH"/>
</dbReference>
<keyword evidence="4" id="KW-1185">Reference proteome</keyword>
<feature type="domain" description="Beta-porphyranase A C-terminal" evidence="1">
    <location>
        <begin position="508"/>
        <end position="601"/>
    </location>
</feature>
<sequence>MMSKNYIIVFIFLITVPFFSQENEVKIDFTTQKFIGNESELNRAKYFAIHDSYTSWDLASDGEYLFKNLGIEYGRTFGGPAPFRKSKTELQSISEAEGRSKWSNANIKKSPLFKEFGTADFVITDHPRDAFQYSYKDYDKIAAYNVAFLKNAYPITPKYYEVMNEPFVHAKDYVKTWAETPAVIVEMSKVFKAVADKVHQEIPGMQVGGYASAYPEVEKDNFDYWNTRMKTFMDVAGESMQFFATHIYDGRNVQGDFTLRSGSNSEAILDLIEAYSYKKWKVVKPHLISEYGFTAQGLVGKPYSPKLNGTCLIAYNKILMQLLDKPDRLVKAIPFITAKATWFYNDKNPDGYPYPWVIKKKEKDGSYSFTHLKKFYELWKGISGKRTEVASNNPDIQIHSFIKKGKSFVAINNLTDEKKEVKVSFLNNSDKYIKNITLRRLYTTTTGLPRLVFYTNIKSLNTVNLKPGETIIAECDITDFDFKNSIKEQNFYTETYLQSIQKNKTLSFTFNELPAVTNGRTSLKMGIGRNHDLSKKPKITVNGNSIEVPNNWAGYDQASRKLFFGVIGIPFDVKYLKTGENIVNIAFPDDGGHLSSLILNVENKKN</sequence>
<evidence type="ECO:0000313" key="4">
    <source>
        <dbReference type="Proteomes" id="UP000238882"/>
    </source>
</evidence>
<dbReference type="InterPro" id="IPR041224">
    <property type="entry name" value="BPA_C"/>
</dbReference>
<dbReference type="CDD" id="cd21510">
    <property type="entry name" value="agarase_cat"/>
    <property type="match status" value="1"/>
</dbReference>
<dbReference type="InterPro" id="IPR040527">
    <property type="entry name" value="Beta-sand_Porphyrn"/>
</dbReference>
<dbReference type="OrthoDB" id="974840at2"/>